<dbReference type="RefSeq" id="WP_182858176.1">
    <property type="nucleotide sequence ID" value="NZ_WMLF01000691.1"/>
</dbReference>
<gene>
    <name evidence="2" type="ORF">GL263_25950</name>
</gene>
<comment type="caution">
    <text evidence="2">The sequence shown here is derived from an EMBL/GenBank/DDBJ whole genome shotgun (WGS) entry which is preliminary data.</text>
</comment>
<organism evidence="2 3">
    <name type="scientific">Streptomyces durbertensis</name>
    <dbReference type="NCBI Taxonomy" id="2448886"/>
    <lineage>
        <taxon>Bacteria</taxon>
        <taxon>Bacillati</taxon>
        <taxon>Actinomycetota</taxon>
        <taxon>Actinomycetes</taxon>
        <taxon>Kitasatosporales</taxon>
        <taxon>Streptomycetaceae</taxon>
        <taxon>Streptomyces</taxon>
    </lineage>
</organism>
<dbReference type="EMBL" id="WMLF01000691">
    <property type="protein sequence ID" value="MBB1246962.1"/>
    <property type="molecule type" value="Genomic_DNA"/>
</dbReference>
<dbReference type="PANTHER" id="PTHR43433:SF5">
    <property type="entry name" value="AB HYDROLASE-1 DOMAIN-CONTAINING PROTEIN"/>
    <property type="match status" value="1"/>
</dbReference>
<dbReference type="Pfam" id="PF00561">
    <property type="entry name" value="Abhydrolase_1"/>
    <property type="match status" value="1"/>
</dbReference>
<dbReference type="GO" id="GO:0016787">
    <property type="term" value="F:hydrolase activity"/>
    <property type="evidence" value="ECO:0007669"/>
    <property type="project" value="UniProtKB-KW"/>
</dbReference>
<keyword evidence="3" id="KW-1185">Reference proteome</keyword>
<dbReference type="Gene3D" id="3.40.50.1820">
    <property type="entry name" value="alpha/beta hydrolase"/>
    <property type="match status" value="1"/>
</dbReference>
<sequence>MITDTPGATERARTLEVPDGRLYYEVRGETGPLVVLVGAPMDADAFGPLADVLAADHTVLTTDPRGIHRSELHNPEQESTPELRADDLARLITHLDAGPAVVVGSSGGAVSALALAQRHPELLRAVVAHEPPLIELLDDRDELRAGTERLVADYLGGDVVGAWKGFFAQAGIMIPEPAVEQMFGGERDARQVADERRWFAHELRRTTFWTPDAAALRGESGRVVVGIGEASAGQLCDRTARALAGRLGIEPTLFPGDHTGFVDAPDAFADRLRAVLRPD</sequence>
<feature type="domain" description="AB hydrolase-1" evidence="1">
    <location>
        <begin position="32"/>
        <end position="147"/>
    </location>
</feature>
<accession>A0ABR6EPG7</accession>
<evidence type="ECO:0000259" key="1">
    <source>
        <dbReference type="Pfam" id="PF00561"/>
    </source>
</evidence>
<keyword evidence="2" id="KW-0378">Hydrolase</keyword>
<dbReference type="InterPro" id="IPR000073">
    <property type="entry name" value="AB_hydrolase_1"/>
</dbReference>
<dbReference type="SUPFAM" id="SSF53474">
    <property type="entry name" value="alpha/beta-Hydrolases"/>
    <property type="match status" value="1"/>
</dbReference>
<protein>
    <submittedName>
        <fullName evidence="2">Alpha/beta hydrolase</fullName>
    </submittedName>
</protein>
<dbReference type="PANTHER" id="PTHR43433">
    <property type="entry name" value="HYDROLASE, ALPHA/BETA FOLD FAMILY PROTEIN"/>
    <property type="match status" value="1"/>
</dbReference>
<reference evidence="3" key="1">
    <citation type="journal article" date="2020" name="Syst. Appl. Microbiol.">
        <title>Streptomyces alkaliterrae sp. nov., isolated from an alkaline soil, and emended descriptions of Streptomyces alkaliphilus, Streptomyces calidiresistens and Streptomyces durbertensis.</title>
        <authorList>
            <person name="Swiecimska M."/>
            <person name="Golinska P."/>
            <person name="Nouioui I."/>
            <person name="Wypij M."/>
            <person name="Rai M."/>
            <person name="Sangal V."/>
            <person name="Goodfellow M."/>
        </authorList>
    </citation>
    <scope>NUCLEOTIDE SEQUENCE [LARGE SCALE GENOMIC DNA]</scope>
    <source>
        <strain evidence="3">DSM 104538</strain>
    </source>
</reference>
<proteinExistence type="predicted"/>
<name>A0ABR6EPG7_9ACTN</name>
<evidence type="ECO:0000313" key="3">
    <source>
        <dbReference type="Proteomes" id="UP000766698"/>
    </source>
</evidence>
<dbReference type="InterPro" id="IPR029058">
    <property type="entry name" value="AB_hydrolase_fold"/>
</dbReference>
<evidence type="ECO:0000313" key="2">
    <source>
        <dbReference type="EMBL" id="MBB1246962.1"/>
    </source>
</evidence>
<dbReference type="InterPro" id="IPR050471">
    <property type="entry name" value="AB_hydrolase"/>
</dbReference>
<dbReference type="Proteomes" id="UP000766698">
    <property type="component" value="Unassembled WGS sequence"/>
</dbReference>